<name>A0ABX7WMV6_9GAMM</name>
<reference evidence="2 3" key="1">
    <citation type="submission" date="2021-04" db="EMBL/GenBank/DDBJ databases">
        <title>Genomics, taxonomy and metabolism of representatives of sulfur bacteria of the genus Thiothrix: Thiothrix fructosivorans QT, Thiothrix unzii A1T and three new species, Thiothrix subterranea sp. nov., Thiothrix litoralis sp. nov. and 'Candidatus Thiothrix anitrata' sp. nov.</title>
        <authorList>
            <person name="Ravin N.V."/>
            <person name="Smolyakov D."/>
            <person name="Rudenko T.S."/>
            <person name="Mardanov A.V."/>
            <person name="Beletsky A.V."/>
            <person name="Markov N.D."/>
            <person name="Fomenkov A.I."/>
            <person name="Roberts R.J."/>
            <person name="Karnachuk O.V."/>
            <person name="Novikov A."/>
            <person name="Grabovich M.Y."/>
        </authorList>
    </citation>
    <scope>NUCLEOTIDE SEQUENCE [LARGE SCALE GENOMIC DNA]</scope>
    <source>
        <strain evidence="2 3">AS</strain>
    </source>
</reference>
<dbReference type="CDD" id="cd04186">
    <property type="entry name" value="GT_2_like_c"/>
    <property type="match status" value="1"/>
</dbReference>
<dbReference type="RefSeq" id="WP_210221315.1">
    <property type="nucleotide sequence ID" value="NZ_CP072801.1"/>
</dbReference>
<dbReference type="GO" id="GO:0016757">
    <property type="term" value="F:glycosyltransferase activity"/>
    <property type="evidence" value="ECO:0007669"/>
    <property type="project" value="UniProtKB-KW"/>
</dbReference>
<gene>
    <name evidence="2" type="ORF">J9253_12665</name>
</gene>
<feature type="domain" description="Glycosyltransferase 2-like" evidence="1">
    <location>
        <begin position="679"/>
        <end position="805"/>
    </location>
</feature>
<keyword evidence="3" id="KW-1185">Reference proteome</keyword>
<dbReference type="SUPFAM" id="SSF53448">
    <property type="entry name" value="Nucleotide-diphospho-sugar transferases"/>
    <property type="match status" value="2"/>
</dbReference>
<proteinExistence type="predicted"/>
<keyword evidence="2" id="KW-0328">Glycosyltransferase</keyword>
<dbReference type="PANTHER" id="PTHR43179:SF7">
    <property type="entry name" value="RHAMNOSYLTRANSFERASE WBBL"/>
    <property type="match status" value="1"/>
</dbReference>
<accession>A0ABX7WMV6</accession>
<dbReference type="InterPro" id="IPR029063">
    <property type="entry name" value="SAM-dependent_MTases_sf"/>
</dbReference>
<evidence type="ECO:0000313" key="2">
    <source>
        <dbReference type="EMBL" id="QTR44869.1"/>
    </source>
</evidence>
<dbReference type="InterPro" id="IPR029044">
    <property type="entry name" value="Nucleotide-diphossugar_trans"/>
</dbReference>
<feature type="domain" description="Glycosyltransferase 2-like" evidence="1">
    <location>
        <begin position="422"/>
        <end position="550"/>
    </location>
</feature>
<dbReference type="EC" id="2.4.-.-" evidence="2"/>
<keyword evidence="2" id="KW-0808">Transferase</keyword>
<sequence length="958" mass="108281">MSNNMLQQLYNKHSGKSSDKWSLYLSEYDRLFRDYRKKPVRLLEIGIQNGGSLEIWSKYFKHAKSLVGCDINPGCVNLRYNDTRINVVVGDANASDISQQIFKHSAEFDIIIDDGSHRSSDIVKSFALYFPKLVDGGLFIAEDLHCSYWEEFEGGLFDPYASMTFFKHFADIINHEHWGIEKSRADILRGMFAKYGCEAMDVELLAQVHSVEFINSMCVLRKAPSLENGLGHRVIAGSVEQVVQGHHDLNGKAYQVNDISEKRNAWSVRSLPPSEAIESLEEELAKKTEALAKLTTDLAYKDLQIDVFANSTSWKVTAPLRWLADRMKLVIPAVKRATLTIKRSGGLKKAIQLYKRDGLPGVVRGVNKVIKALRHIPVIGSDGHDRNDYVEWVRRYDTLTDEGRITIRTRIAALSEQPLIAVVMPVYNPKPEWLEEAIESVRKQLYPHWELCIADDASTDPAIRPILERYTKEDARIKVVFREQNGHISAASNSALELVTGEWLALLDHDDILAEHALFWVADAINHNPEAHLIYSDEDKIDEQGQRHAPYFKCDWNVDLFYSHNMITHLGVYQTSLVRQLHGFSLGMEGAQDYDLALRYIEQIKPTSICHIPRILYHWRIHSSSTAQDRNAKPYAELAGEKALNAHFQRQGIKATAQLLNFAMYRAVYALPEHVPKVSLIIPTRNGLKLIRTCVDSILTKTTYPNYEILIIDNGSDDVATLKYFESLNNKPNVRVIRDDREFNYSALNNAAVKLAEGELVALVNNDIEVISPDWLGEMIGLALQNGVGAVGARLWYPDNTLQHGGCVLGIGGVAGHSHKYLPRNEYGYFGRACITQSFSAVTAACLVVRKSIYEEVGGLNEIDLKVAFNDIDFCLRVRAAGYRNVWTPFAELYHHESATRGFHEDSPAKQAAFAKEVAYMEQRWGDQLLHDPAYSPNLTLDHEDFSLAWPPRVTDAL</sequence>
<dbReference type="Gene3D" id="3.90.550.10">
    <property type="entry name" value="Spore Coat Polysaccharide Biosynthesis Protein SpsA, Chain A"/>
    <property type="match status" value="2"/>
</dbReference>
<dbReference type="Pfam" id="PF00535">
    <property type="entry name" value="Glycos_transf_2"/>
    <property type="match status" value="2"/>
</dbReference>
<dbReference type="InterPro" id="IPR001173">
    <property type="entry name" value="Glyco_trans_2-like"/>
</dbReference>
<protein>
    <submittedName>
        <fullName evidence="2">Glycosyltransferase</fullName>
        <ecNumber evidence="2">2.4.-.-</ecNumber>
    </submittedName>
</protein>
<dbReference type="Proteomes" id="UP000672039">
    <property type="component" value="Chromosome"/>
</dbReference>
<dbReference type="Gene3D" id="3.40.50.150">
    <property type="entry name" value="Vaccinia Virus protein VP39"/>
    <property type="match status" value="1"/>
</dbReference>
<dbReference type="EMBL" id="CP072801">
    <property type="protein sequence ID" value="QTR44869.1"/>
    <property type="molecule type" value="Genomic_DNA"/>
</dbReference>
<evidence type="ECO:0000313" key="3">
    <source>
        <dbReference type="Proteomes" id="UP000672039"/>
    </source>
</evidence>
<evidence type="ECO:0000259" key="1">
    <source>
        <dbReference type="Pfam" id="PF00535"/>
    </source>
</evidence>
<dbReference type="PANTHER" id="PTHR43179">
    <property type="entry name" value="RHAMNOSYLTRANSFERASE WBBL"/>
    <property type="match status" value="1"/>
</dbReference>
<organism evidence="2 3">
    <name type="scientific">Thiothrix litoralis</name>
    <dbReference type="NCBI Taxonomy" id="2891210"/>
    <lineage>
        <taxon>Bacteria</taxon>
        <taxon>Pseudomonadati</taxon>
        <taxon>Pseudomonadota</taxon>
        <taxon>Gammaproteobacteria</taxon>
        <taxon>Thiotrichales</taxon>
        <taxon>Thiotrichaceae</taxon>
        <taxon>Thiothrix</taxon>
    </lineage>
</organism>
<dbReference type="SUPFAM" id="SSF53335">
    <property type="entry name" value="S-adenosyl-L-methionine-dependent methyltransferases"/>
    <property type="match status" value="1"/>
</dbReference>
<dbReference type="CDD" id="cd04184">
    <property type="entry name" value="GT2_RfbC_Mx_like"/>
    <property type="match status" value="1"/>
</dbReference>